<feature type="domain" description="Intradiol ring-cleavage dioxygenases" evidence="1">
    <location>
        <begin position="43"/>
        <end position="189"/>
    </location>
</feature>
<dbReference type="PROSITE" id="PS51257">
    <property type="entry name" value="PROKAR_LIPOPROTEIN"/>
    <property type="match status" value="1"/>
</dbReference>
<dbReference type="SUPFAM" id="SSF49482">
    <property type="entry name" value="Aromatic compound dioxygenase"/>
    <property type="match status" value="1"/>
</dbReference>
<accession>A0ABV2TXB0</accession>
<gene>
    <name evidence="2" type="ORF">ABXZ32_10960</name>
</gene>
<dbReference type="Proteomes" id="UP001549773">
    <property type="component" value="Unassembled WGS sequence"/>
</dbReference>
<dbReference type="InterPro" id="IPR015889">
    <property type="entry name" value="Intradiol_dOase_core"/>
</dbReference>
<comment type="caution">
    <text evidence="2">The sequence shown here is derived from an EMBL/GenBank/DDBJ whole genome shotgun (WGS) entry which is preliminary data.</text>
</comment>
<evidence type="ECO:0000313" key="2">
    <source>
        <dbReference type="EMBL" id="MET7029920.1"/>
    </source>
</evidence>
<evidence type="ECO:0000259" key="1">
    <source>
        <dbReference type="Pfam" id="PF00775"/>
    </source>
</evidence>
<organism evidence="2 3">
    <name type="scientific">Sediminicola luteus</name>
    <dbReference type="NCBI Taxonomy" id="319238"/>
    <lineage>
        <taxon>Bacteria</taxon>
        <taxon>Pseudomonadati</taxon>
        <taxon>Bacteroidota</taxon>
        <taxon>Flavobacteriia</taxon>
        <taxon>Flavobacteriales</taxon>
        <taxon>Flavobacteriaceae</taxon>
        <taxon>Sediminicola</taxon>
    </lineage>
</organism>
<evidence type="ECO:0000313" key="3">
    <source>
        <dbReference type="Proteomes" id="UP001549773"/>
    </source>
</evidence>
<dbReference type="RefSeq" id="WP_354618721.1">
    <property type="nucleotide sequence ID" value="NZ_JBEWYP010000006.1"/>
</dbReference>
<sequence length="195" mass="22266">MGRFIMIIFFISLVSCAIDRTIGKVSGIENNTLINFQKLQSKSRLYITDKNEPGEKLQLCLTYIDKESKSILPDQLVKFYHTSTFGNYDQTDPTDESTARLGGQAWTNEKGQIYIETILPGDYGSANDNRHIHTTVFGAKPEAYDIHFKQYTDYMGKNFSKGSDQHFLADLKRTKENELVAFLNIEVKNPYQADN</sequence>
<protein>
    <recommendedName>
        <fullName evidence="1">Intradiol ring-cleavage dioxygenases domain-containing protein</fullName>
    </recommendedName>
</protein>
<dbReference type="Gene3D" id="2.60.130.10">
    <property type="entry name" value="Aromatic compound dioxygenase"/>
    <property type="match status" value="1"/>
</dbReference>
<reference evidence="2 3" key="1">
    <citation type="submission" date="2024-07" db="EMBL/GenBank/DDBJ databases">
        <title>The genome sequence of type strain Sediminicola luteus GDMCC 1.2596T.</title>
        <authorList>
            <person name="Liu Y."/>
        </authorList>
    </citation>
    <scope>NUCLEOTIDE SEQUENCE [LARGE SCALE GENOMIC DNA]</scope>
    <source>
        <strain evidence="2 3">GDMCC 1.2596</strain>
    </source>
</reference>
<dbReference type="InterPro" id="IPR000627">
    <property type="entry name" value="Intradiol_dOase_C"/>
</dbReference>
<dbReference type="EMBL" id="JBEWYP010000006">
    <property type="protein sequence ID" value="MET7029920.1"/>
    <property type="molecule type" value="Genomic_DNA"/>
</dbReference>
<name>A0ABV2TXB0_9FLAO</name>
<keyword evidence="3" id="KW-1185">Reference proteome</keyword>
<dbReference type="Pfam" id="PF00775">
    <property type="entry name" value="Dioxygenase_C"/>
    <property type="match status" value="1"/>
</dbReference>
<proteinExistence type="predicted"/>